<dbReference type="InParanoid" id="G4YW06"/>
<protein>
    <submittedName>
        <fullName evidence="1">Uncharacterized protein</fullName>
    </submittedName>
</protein>
<dbReference type="RefSeq" id="XP_009519677.1">
    <property type="nucleotide sequence ID" value="XM_009521382.1"/>
</dbReference>
<proteinExistence type="predicted"/>
<dbReference type="EMBL" id="JH159152">
    <property type="protein sequence ID" value="EGZ24389.1"/>
    <property type="molecule type" value="Genomic_DNA"/>
</dbReference>
<evidence type="ECO:0000313" key="1">
    <source>
        <dbReference type="EMBL" id="EGZ24389.1"/>
    </source>
</evidence>
<accession>G4YW06</accession>
<gene>
    <name evidence="1" type="ORF">PHYSODRAFT_487528</name>
</gene>
<dbReference type="InterPro" id="IPR002110">
    <property type="entry name" value="Ankyrin_rpt"/>
</dbReference>
<dbReference type="Pfam" id="PF12796">
    <property type="entry name" value="Ank_2"/>
    <property type="match status" value="3"/>
</dbReference>
<sequence length="511" mass="57308">MALTAARAACLRVDALPHVLLLVSQYLDASAQWSLPRAAQRGFVHLVRRLLARTPRSLATLAEIRLAMRHAAANNHLNILQLLCKYYNNAVIDEAAVMEASANGHVQVLQWLQRQLESLLPGYADYDFYSVKSVAAAAENGHLEAVKWLLQARGAVKCMKETHLHQAAARGGHLEVVRWLRTHLMEQVESRALDEAAANGFVEVVEFLHQEWTAAKLESNRGSCSATARAMNGAASNGHLGMVKWLDEDRDDGCTGDAMNRAAWNGHLEVVKWLHEHRTEGCTQQAMNMAAKGGHLEIVQFLHEQRREGCTYNAMDWAAHENHLEIVQWLHANRTEGCSRLTMNEVAKRGHLEMIKWLHANRTEGCTVAALNAAATYGHLDIVKFLHQNRSEGCTTAAMDGAAENNHLAIVQWLHLHRSEGCTTRAMDMAARDFPMLKWLHSIYSDDAEEWPIHAGLAAITNDRVEVLHWVLKTFRGSAQLDLRLLYNAAHYHNRAHMLAYLDGKWAIEFS</sequence>
<dbReference type="SMR" id="G4YW06"/>
<dbReference type="GeneID" id="20656170"/>
<keyword evidence="2" id="KW-1185">Reference proteome</keyword>
<dbReference type="SUPFAM" id="SSF48403">
    <property type="entry name" value="Ankyrin repeat"/>
    <property type="match status" value="1"/>
</dbReference>
<dbReference type="InterPro" id="IPR052050">
    <property type="entry name" value="SecEffector_AnkRepeat"/>
</dbReference>
<organism evidence="1 2">
    <name type="scientific">Phytophthora sojae (strain P6497)</name>
    <name type="common">Soybean stem and root rot agent</name>
    <name type="synonym">Phytophthora megasperma f. sp. glycines</name>
    <dbReference type="NCBI Taxonomy" id="1094619"/>
    <lineage>
        <taxon>Eukaryota</taxon>
        <taxon>Sar</taxon>
        <taxon>Stramenopiles</taxon>
        <taxon>Oomycota</taxon>
        <taxon>Peronosporomycetes</taxon>
        <taxon>Peronosporales</taxon>
        <taxon>Peronosporaceae</taxon>
        <taxon>Phytophthora</taxon>
    </lineage>
</organism>
<dbReference type="SMART" id="SM00248">
    <property type="entry name" value="ANK"/>
    <property type="match status" value="6"/>
</dbReference>
<evidence type="ECO:0000313" key="2">
    <source>
        <dbReference type="Proteomes" id="UP000002640"/>
    </source>
</evidence>
<dbReference type="KEGG" id="psoj:PHYSODRAFT_487528"/>
<dbReference type="Gene3D" id="1.25.40.20">
    <property type="entry name" value="Ankyrin repeat-containing domain"/>
    <property type="match status" value="4"/>
</dbReference>
<dbReference type="PANTHER" id="PTHR46586">
    <property type="entry name" value="ANKYRIN REPEAT-CONTAINING PROTEIN"/>
    <property type="match status" value="1"/>
</dbReference>
<dbReference type="InterPro" id="IPR036770">
    <property type="entry name" value="Ankyrin_rpt-contain_sf"/>
</dbReference>
<dbReference type="OMA" id="HANRCEG"/>
<dbReference type="AlphaFoldDB" id="G4YW06"/>
<dbReference type="PANTHER" id="PTHR46586:SF3">
    <property type="entry name" value="ANKYRIN REPEAT-CONTAINING PROTEIN"/>
    <property type="match status" value="1"/>
</dbReference>
<reference evidence="1 2" key="1">
    <citation type="journal article" date="2006" name="Science">
        <title>Phytophthora genome sequences uncover evolutionary origins and mechanisms of pathogenesis.</title>
        <authorList>
            <person name="Tyler B.M."/>
            <person name="Tripathy S."/>
            <person name="Zhang X."/>
            <person name="Dehal P."/>
            <person name="Jiang R.H."/>
            <person name="Aerts A."/>
            <person name="Arredondo F.D."/>
            <person name="Baxter L."/>
            <person name="Bensasson D."/>
            <person name="Beynon J.L."/>
            <person name="Chapman J."/>
            <person name="Damasceno C.M."/>
            <person name="Dorrance A.E."/>
            <person name="Dou D."/>
            <person name="Dickerman A.W."/>
            <person name="Dubchak I.L."/>
            <person name="Garbelotto M."/>
            <person name="Gijzen M."/>
            <person name="Gordon S.G."/>
            <person name="Govers F."/>
            <person name="Grunwald N.J."/>
            <person name="Huang W."/>
            <person name="Ivors K.L."/>
            <person name="Jones R.W."/>
            <person name="Kamoun S."/>
            <person name="Krampis K."/>
            <person name="Lamour K.H."/>
            <person name="Lee M.K."/>
            <person name="McDonald W.H."/>
            <person name="Medina M."/>
            <person name="Meijer H.J."/>
            <person name="Nordberg E.K."/>
            <person name="Maclean D.J."/>
            <person name="Ospina-Giraldo M.D."/>
            <person name="Morris P.F."/>
            <person name="Phuntumart V."/>
            <person name="Putnam N.H."/>
            <person name="Rash S."/>
            <person name="Rose J.K."/>
            <person name="Sakihama Y."/>
            <person name="Salamov A.A."/>
            <person name="Savidor A."/>
            <person name="Scheuring C.F."/>
            <person name="Smith B.M."/>
            <person name="Sobral B.W."/>
            <person name="Terry A."/>
            <person name="Torto-Alalibo T.A."/>
            <person name="Win J."/>
            <person name="Xu Z."/>
            <person name="Zhang H."/>
            <person name="Grigoriev I.V."/>
            <person name="Rokhsar D.S."/>
            <person name="Boore J.L."/>
        </authorList>
    </citation>
    <scope>NUCLEOTIDE SEQUENCE [LARGE SCALE GENOMIC DNA]</scope>
    <source>
        <strain evidence="1 2">P6497</strain>
    </source>
</reference>
<dbReference type="Proteomes" id="UP000002640">
    <property type="component" value="Unassembled WGS sequence"/>
</dbReference>
<name>G4YW06_PHYSP</name>